<dbReference type="Proteomes" id="UP000095349">
    <property type="component" value="Chromosome"/>
</dbReference>
<protein>
    <submittedName>
        <fullName evidence="4">Gas vesicle synthesis protein GvpL/GvpF</fullName>
    </submittedName>
</protein>
<dbReference type="PATRIC" id="fig|285473.5.peg.114"/>
<dbReference type="KEGG" id="srn:A4G23_00101"/>
<dbReference type="GeneID" id="91401562"/>
<dbReference type="STRING" id="285473.A4G23_00101"/>
<dbReference type="GO" id="GO:0031412">
    <property type="term" value="P:gas vesicle organization"/>
    <property type="evidence" value="ECO:0007669"/>
    <property type="project" value="InterPro"/>
</dbReference>
<evidence type="ECO:0000256" key="2">
    <source>
        <dbReference type="ARBA" id="ARBA00035108"/>
    </source>
</evidence>
<evidence type="ECO:0000256" key="3">
    <source>
        <dbReference type="ARBA" id="ARBA00035643"/>
    </source>
</evidence>
<sequence>MSTYVYGIARSSHPALPEKTGGVGDPPGPVRVLTEGPLAALVSDAPEGLRPKRRDLLAHQNVLAAAGEGGTVLPLRFGGVSPDDDAVRTVLREREAHYLERLESLDGKVEYNLKAAHDEEAVLHQVLADNPELRALSQEQQAAGGGTYEQKLALGERVAAAVKHREARDAVLVQEALEKAAVECRPGPEGTGRLANLSFLVEKERAGDFTAAVEALGRDHGHLTLQVHGPLPPYSFVE</sequence>
<evidence type="ECO:0000256" key="1">
    <source>
        <dbReference type="ARBA" id="ARBA00022987"/>
    </source>
</evidence>
<accession>A0A1D8FW10</accession>
<proteinExistence type="inferred from homology"/>
<evidence type="ECO:0000313" key="4">
    <source>
        <dbReference type="EMBL" id="AOT57315.1"/>
    </source>
</evidence>
<comment type="subcellular location">
    <subcellularLocation>
        <location evidence="2">Gas vesicle</location>
    </subcellularLocation>
</comment>
<keyword evidence="1" id="KW-0304">Gas vesicle</keyword>
<reference evidence="4 5" key="1">
    <citation type="submission" date="2016-09" db="EMBL/GenBank/DDBJ databases">
        <title>Streptomyces rubrolavendulae MJM4426 Genome sequencing and assembly.</title>
        <authorList>
            <person name="Kim J.-G."/>
        </authorList>
    </citation>
    <scope>NUCLEOTIDE SEQUENCE [LARGE SCALE GENOMIC DNA]</scope>
    <source>
        <strain evidence="4 5">MJM4426</strain>
    </source>
</reference>
<organism evidence="4 5">
    <name type="scientific">Streptomyces rubrolavendulae</name>
    <dbReference type="NCBI Taxonomy" id="285473"/>
    <lineage>
        <taxon>Bacteria</taxon>
        <taxon>Bacillati</taxon>
        <taxon>Actinomycetota</taxon>
        <taxon>Actinomycetes</taxon>
        <taxon>Kitasatosporales</taxon>
        <taxon>Streptomycetaceae</taxon>
        <taxon>Streptomyces</taxon>
    </lineage>
</organism>
<dbReference type="Pfam" id="PF06386">
    <property type="entry name" value="GvpL_GvpF"/>
    <property type="match status" value="1"/>
</dbReference>
<evidence type="ECO:0000313" key="5">
    <source>
        <dbReference type="Proteomes" id="UP000095349"/>
    </source>
</evidence>
<dbReference type="OrthoDB" id="4864106at2"/>
<dbReference type="PANTHER" id="PTHR36852">
    <property type="entry name" value="PROTEIN GVPL 2"/>
    <property type="match status" value="1"/>
</dbReference>
<dbReference type="AlphaFoldDB" id="A0A1D8FW10"/>
<dbReference type="EMBL" id="CP017316">
    <property type="protein sequence ID" value="AOT57315.1"/>
    <property type="molecule type" value="Genomic_DNA"/>
</dbReference>
<name>A0A1D8FW10_9ACTN</name>
<dbReference type="RefSeq" id="WP_069975063.1">
    <property type="nucleotide sequence ID" value="NZ_CP017316.1"/>
</dbReference>
<keyword evidence="5" id="KW-1185">Reference proteome</keyword>
<gene>
    <name evidence="4" type="ORF">A4G23_00101</name>
</gene>
<dbReference type="PANTHER" id="PTHR36852:SF1">
    <property type="entry name" value="PROTEIN GVPL 2"/>
    <property type="match status" value="1"/>
</dbReference>
<comment type="similarity">
    <text evidence="3">Belongs to the gas vesicle GvpF/GvpL family.</text>
</comment>
<dbReference type="InterPro" id="IPR009430">
    <property type="entry name" value="GvpL/GvpF"/>
</dbReference>
<dbReference type="GO" id="GO:0031411">
    <property type="term" value="C:gas vesicle"/>
    <property type="evidence" value="ECO:0007669"/>
    <property type="project" value="UniProtKB-SubCell"/>
</dbReference>